<proteinExistence type="predicted"/>
<protein>
    <submittedName>
        <fullName evidence="2">GNAT family N-acetyltransferase</fullName>
    </submittedName>
</protein>
<keyword evidence="2" id="KW-0808">Transferase</keyword>
<dbReference type="InterPro" id="IPR000182">
    <property type="entry name" value="GNAT_dom"/>
</dbReference>
<reference evidence="2" key="1">
    <citation type="submission" date="2018-08" db="EMBL/GenBank/DDBJ databases">
        <title>Murine metabolic-syndrome-specific gut microbial biobank.</title>
        <authorList>
            <person name="Liu C."/>
        </authorList>
    </citation>
    <scope>NUCLEOTIDE SEQUENCE [LARGE SCALE GENOMIC DNA]</scope>
    <source>
        <strain evidence="2">Z82</strain>
    </source>
</reference>
<gene>
    <name evidence="2" type="ORF">D1639_04710</name>
</gene>
<feature type="domain" description="N-acetyltransferase" evidence="1">
    <location>
        <begin position="4"/>
        <end position="175"/>
    </location>
</feature>
<comment type="caution">
    <text evidence="2">The sequence shown here is derived from an EMBL/GenBank/DDBJ whole genome shotgun (WGS) entry which is preliminary data.</text>
</comment>
<organism evidence="2">
    <name type="scientific">Muribaculaceae bacterium Z82</name>
    <dbReference type="NCBI Taxonomy" id="2304548"/>
    <lineage>
        <taxon>Bacteria</taxon>
        <taxon>Pseudomonadati</taxon>
        <taxon>Bacteroidota</taxon>
        <taxon>Bacteroidia</taxon>
        <taxon>Bacteroidales</taxon>
        <taxon>Muribaculaceae</taxon>
    </lineage>
</organism>
<sequence length="175" mass="20205">MAYEEIRLVKPSLGLKDKALEYRQEHFDFGEQIINGSELFDKISSYEEWLKKVIANSSTETVDPNWVLTDTFFAVRVSDNKIVGIVDLRYQLNDFLKDFGNCGYSVRPSERRKGYATEILRQICLAARKYGLKQLQLSVEKDNAASIKTIEKNGGNYCRSFTFDNEEAYVYLINL</sequence>
<dbReference type="PROSITE" id="PS51186">
    <property type="entry name" value="GNAT"/>
    <property type="match status" value="1"/>
</dbReference>
<dbReference type="GO" id="GO:0016747">
    <property type="term" value="F:acyltransferase activity, transferring groups other than amino-acyl groups"/>
    <property type="evidence" value="ECO:0007669"/>
    <property type="project" value="InterPro"/>
</dbReference>
<dbReference type="PANTHER" id="PTHR39173">
    <property type="entry name" value="ACETYLTRANSFERASE"/>
    <property type="match status" value="1"/>
</dbReference>
<dbReference type="Pfam" id="PF13302">
    <property type="entry name" value="Acetyltransf_3"/>
    <property type="match status" value="1"/>
</dbReference>
<dbReference type="PANTHER" id="PTHR39173:SF1">
    <property type="entry name" value="ACETYLTRANSFERASE"/>
    <property type="match status" value="1"/>
</dbReference>
<evidence type="ECO:0000313" key="2">
    <source>
        <dbReference type="EMBL" id="NBI34341.1"/>
    </source>
</evidence>
<dbReference type="CDD" id="cd04301">
    <property type="entry name" value="NAT_SF"/>
    <property type="match status" value="1"/>
</dbReference>
<dbReference type="SUPFAM" id="SSF55729">
    <property type="entry name" value="Acyl-CoA N-acyltransferases (Nat)"/>
    <property type="match status" value="1"/>
</dbReference>
<dbReference type="Gene3D" id="3.40.630.30">
    <property type="match status" value="1"/>
</dbReference>
<dbReference type="InterPro" id="IPR016181">
    <property type="entry name" value="Acyl_CoA_acyltransferase"/>
</dbReference>
<name>A0A7C9JDB9_9BACT</name>
<dbReference type="AlphaFoldDB" id="A0A7C9JDB9"/>
<accession>A0A7C9JDB9</accession>
<dbReference type="EMBL" id="QWKH01000022">
    <property type="protein sequence ID" value="NBI34341.1"/>
    <property type="molecule type" value="Genomic_DNA"/>
</dbReference>
<evidence type="ECO:0000259" key="1">
    <source>
        <dbReference type="PROSITE" id="PS51186"/>
    </source>
</evidence>